<name>A0A926HUZ8_9FIRM</name>
<dbReference type="AlphaFoldDB" id="A0A926HUZ8"/>
<gene>
    <name evidence="2" type="ORF">H8695_05220</name>
</gene>
<dbReference type="Proteomes" id="UP000620366">
    <property type="component" value="Unassembled WGS sequence"/>
</dbReference>
<feature type="signal peptide" evidence="1">
    <location>
        <begin position="1"/>
        <end position="21"/>
    </location>
</feature>
<sequence>MKKVICLLAAALLLSCVGCTGQPANDSPDETPTTAFHLTRLPDLEPYEGVREISSRYYEEYTDHLIPRDDYGELYPYAGKIIGEGTWEVQAIYGLCDAQGRIVVDPVYRSVHVREDSEGNRIISASLLMDEENATESDYTELTVVIDGQGRWSLGPQAGYLGYFGNGKFAFCRSAWEDDLYLTYSTLYSLEDAQPLFPEIQGYLDYAMDEFYVVSGPVDEENYGYRFYREDGTPVESPAFRSIGSLEQGRATVMLREGQWGILDENFNWVVEPQYQYIQSNGAGLYTVQTQTGYGVIDADGREILPAEYDYVSFWNGDTTVSVCKNGVYSLFDTVSNTFLELPNHSQAASSTGGNVFYQRINDGIDVFTSEGQFHIDGGEYVSYCGEQLPLIVTMISSATDEGYTQDVMLVDRQGNQVGPLFHDCYAYVLNDAILVSDTGSGRTGLIDAEGNFLISQNYRSIRDLGNGYFDVQGALYSGIVDLEENWIIRIPTTTLD</sequence>
<organism evidence="2 3">
    <name type="scientific">Feifania hominis</name>
    <dbReference type="NCBI Taxonomy" id="2763660"/>
    <lineage>
        <taxon>Bacteria</taxon>
        <taxon>Bacillati</taxon>
        <taxon>Bacillota</taxon>
        <taxon>Clostridia</taxon>
        <taxon>Eubacteriales</taxon>
        <taxon>Feifaniaceae</taxon>
        <taxon>Feifania</taxon>
    </lineage>
</organism>
<dbReference type="PROSITE" id="PS51257">
    <property type="entry name" value="PROKAR_LIPOPROTEIN"/>
    <property type="match status" value="1"/>
</dbReference>
<keyword evidence="1" id="KW-0732">Signal</keyword>
<dbReference type="PANTHER" id="PTHR37841:SF1">
    <property type="entry name" value="DUF3298 DOMAIN-CONTAINING PROTEIN"/>
    <property type="match status" value="1"/>
</dbReference>
<feature type="chain" id="PRO_5038842798" evidence="1">
    <location>
        <begin position="22"/>
        <end position="497"/>
    </location>
</feature>
<comment type="caution">
    <text evidence="2">The sequence shown here is derived from an EMBL/GenBank/DDBJ whole genome shotgun (WGS) entry which is preliminary data.</text>
</comment>
<keyword evidence="3" id="KW-1185">Reference proteome</keyword>
<evidence type="ECO:0000256" key="1">
    <source>
        <dbReference type="SAM" id="SignalP"/>
    </source>
</evidence>
<dbReference type="Pfam" id="PF14903">
    <property type="entry name" value="WG_beta_rep"/>
    <property type="match status" value="2"/>
</dbReference>
<proteinExistence type="predicted"/>
<dbReference type="PANTHER" id="PTHR37841">
    <property type="entry name" value="GLR2918 PROTEIN"/>
    <property type="match status" value="1"/>
</dbReference>
<reference evidence="2" key="1">
    <citation type="submission" date="2020-08" db="EMBL/GenBank/DDBJ databases">
        <title>Genome public.</title>
        <authorList>
            <person name="Liu C."/>
            <person name="Sun Q."/>
        </authorList>
    </citation>
    <scope>NUCLEOTIDE SEQUENCE</scope>
    <source>
        <strain evidence="2">BX7</strain>
    </source>
</reference>
<protein>
    <submittedName>
        <fullName evidence="2">WG repeat-containing protein</fullName>
    </submittedName>
</protein>
<dbReference type="EMBL" id="JACRSP010000002">
    <property type="protein sequence ID" value="MBC8536091.1"/>
    <property type="molecule type" value="Genomic_DNA"/>
</dbReference>
<evidence type="ECO:0000313" key="2">
    <source>
        <dbReference type="EMBL" id="MBC8536091.1"/>
    </source>
</evidence>
<dbReference type="InterPro" id="IPR032774">
    <property type="entry name" value="WG_beta_rep"/>
</dbReference>
<accession>A0A926HUZ8</accession>
<evidence type="ECO:0000313" key="3">
    <source>
        <dbReference type="Proteomes" id="UP000620366"/>
    </source>
</evidence>